<dbReference type="Pfam" id="PF09720">
    <property type="entry name" value="Unstab_antitox"/>
    <property type="match status" value="1"/>
</dbReference>
<comment type="caution">
    <text evidence="1">The sequence shown here is derived from an EMBL/GenBank/DDBJ whole genome shotgun (WGS) entry which is preliminary data.</text>
</comment>
<dbReference type="RefSeq" id="WP_165271393.1">
    <property type="nucleotide sequence ID" value="NZ_JAALLS010000037.1"/>
</dbReference>
<accession>A0A6M1T7X3</accession>
<dbReference type="EMBL" id="JAALLS010000037">
    <property type="protein sequence ID" value="NGP90169.1"/>
    <property type="molecule type" value="Genomic_DNA"/>
</dbReference>
<name>A0A6M1T7X3_9BACT</name>
<dbReference type="NCBIfam" id="TIGR02574">
    <property type="entry name" value="stabl_TIGR02574"/>
    <property type="match status" value="1"/>
</dbReference>
<proteinExistence type="predicted"/>
<keyword evidence="2" id="KW-1185">Reference proteome</keyword>
<protein>
    <submittedName>
        <fullName evidence="1">Addiction module protein</fullName>
    </submittedName>
</protein>
<gene>
    <name evidence="1" type="ORF">G3569_17555</name>
</gene>
<organism evidence="1 2">
    <name type="scientific">Fodinibius halophilus</name>
    <dbReference type="NCBI Taxonomy" id="1736908"/>
    <lineage>
        <taxon>Bacteria</taxon>
        <taxon>Pseudomonadati</taxon>
        <taxon>Balneolota</taxon>
        <taxon>Balneolia</taxon>
        <taxon>Balneolales</taxon>
        <taxon>Balneolaceae</taxon>
        <taxon>Fodinibius</taxon>
    </lineage>
</organism>
<dbReference type="AlphaFoldDB" id="A0A6M1T7X3"/>
<dbReference type="InterPro" id="IPR013406">
    <property type="entry name" value="CHP02574_addiction_mod"/>
</dbReference>
<reference evidence="1 2" key="1">
    <citation type="submission" date="2020-02" db="EMBL/GenBank/DDBJ databases">
        <title>Aliifodinibius halophilus 2W32, complete genome.</title>
        <authorList>
            <person name="Li Y."/>
            <person name="Wu S."/>
        </authorList>
    </citation>
    <scope>NUCLEOTIDE SEQUENCE [LARGE SCALE GENOMIC DNA]</scope>
    <source>
        <strain evidence="1 2">2W32</strain>
    </source>
</reference>
<evidence type="ECO:0000313" key="2">
    <source>
        <dbReference type="Proteomes" id="UP000479132"/>
    </source>
</evidence>
<dbReference type="Proteomes" id="UP000479132">
    <property type="component" value="Unassembled WGS sequence"/>
</dbReference>
<sequence>MEKTLINELSQLNKNEKLLLVEALWDSIASDPEEVDVPDHHKSILEERLKTLEEDKKNGTSWKEVRQKYL</sequence>
<evidence type="ECO:0000313" key="1">
    <source>
        <dbReference type="EMBL" id="NGP90169.1"/>
    </source>
</evidence>